<accession>A0A542Y5P1</accession>
<reference evidence="1 2" key="1">
    <citation type="submission" date="2019-06" db="EMBL/GenBank/DDBJ databases">
        <title>Sequencing the genomes of 1000 actinobacteria strains.</title>
        <authorList>
            <person name="Klenk H.-P."/>
        </authorList>
    </citation>
    <scope>NUCLEOTIDE SEQUENCE [LARGE SCALE GENOMIC DNA]</scope>
    <source>
        <strain evidence="1 2">DSM 8803</strain>
    </source>
</reference>
<protein>
    <submittedName>
        <fullName evidence="1">Uncharacterized protein</fullName>
    </submittedName>
</protein>
<sequence>MLIPAQRHGGLPLDVANGSAREDTITVAPGLPIRTEDDLLVTDDLRIVRNGSTLTHADGFHGFDMLTSEDRTATSTGSFAFDQMLGDNDEA</sequence>
<proteinExistence type="predicted"/>
<keyword evidence="2" id="KW-1185">Reference proteome</keyword>
<comment type="caution">
    <text evidence="1">The sequence shown here is derived from an EMBL/GenBank/DDBJ whole genome shotgun (WGS) entry which is preliminary data.</text>
</comment>
<gene>
    <name evidence="1" type="ORF">FB468_1397</name>
</gene>
<dbReference type="Proteomes" id="UP000319094">
    <property type="component" value="Unassembled WGS sequence"/>
</dbReference>
<evidence type="ECO:0000313" key="2">
    <source>
        <dbReference type="Proteomes" id="UP000319094"/>
    </source>
</evidence>
<organism evidence="1 2">
    <name type="scientific">Leucobacter komagatae</name>
    <dbReference type="NCBI Taxonomy" id="55969"/>
    <lineage>
        <taxon>Bacteria</taxon>
        <taxon>Bacillati</taxon>
        <taxon>Actinomycetota</taxon>
        <taxon>Actinomycetes</taxon>
        <taxon>Micrococcales</taxon>
        <taxon>Microbacteriaceae</taxon>
        <taxon>Leucobacter</taxon>
    </lineage>
</organism>
<name>A0A542Y5P1_9MICO</name>
<dbReference type="AlphaFoldDB" id="A0A542Y5P1"/>
<dbReference type="EMBL" id="VFON01000001">
    <property type="protein sequence ID" value="TQL43376.1"/>
    <property type="molecule type" value="Genomic_DNA"/>
</dbReference>
<evidence type="ECO:0000313" key="1">
    <source>
        <dbReference type="EMBL" id="TQL43376.1"/>
    </source>
</evidence>